<accession>A0A2P2QP15</accession>
<dbReference type="EMBL" id="GGEC01088278">
    <property type="protein sequence ID" value="MBX68762.1"/>
    <property type="molecule type" value="Transcribed_RNA"/>
</dbReference>
<proteinExistence type="predicted"/>
<name>A0A2P2QP15_RHIMU</name>
<protein>
    <submittedName>
        <fullName evidence="2">Uncharacterized protein MANES_14G041100</fullName>
    </submittedName>
</protein>
<reference evidence="2" key="1">
    <citation type="submission" date="2018-02" db="EMBL/GenBank/DDBJ databases">
        <title>Rhizophora mucronata_Transcriptome.</title>
        <authorList>
            <person name="Meera S.P."/>
            <person name="Sreeshan A."/>
            <person name="Augustine A."/>
        </authorList>
    </citation>
    <scope>NUCLEOTIDE SEQUENCE</scope>
    <source>
        <tissue evidence="2">Leaf</tissue>
    </source>
</reference>
<evidence type="ECO:0000313" key="2">
    <source>
        <dbReference type="EMBL" id="MBX68762.1"/>
    </source>
</evidence>
<dbReference type="AlphaFoldDB" id="A0A2P2QP15"/>
<evidence type="ECO:0000256" key="1">
    <source>
        <dbReference type="SAM" id="MobiDB-lite"/>
    </source>
</evidence>
<sequence length="80" mass="8969">MGGIMYYLDHEPETMSPLLRGLIRRFLASRLSSSGLPANQTASYTYLQILDFIKKPKLQESKEAKGSSSQKYNLKSITGL</sequence>
<organism evidence="2">
    <name type="scientific">Rhizophora mucronata</name>
    <name type="common">Asiatic mangrove</name>
    <dbReference type="NCBI Taxonomy" id="61149"/>
    <lineage>
        <taxon>Eukaryota</taxon>
        <taxon>Viridiplantae</taxon>
        <taxon>Streptophyta</taxon>
        <taxon>Embryophyta</taxon>
        <taxon>Tracheophyta</taxon>
        <taxon>Spermatophyta</taxon>
        <taxon>Magnoliopsida</taxon>
        <taxon>eudicotyledons</taxon>
        <taxon>Gunneridae</taxon>
        <taxon>Pentapetalae</taxon>
        <taxon>rosids</taxon>
        <taxon>fabids</taxon>
        <taxon>Malpighiales</taxon>
        <taxon>Rhizophoraceae</taxon>
        <taxon>Rhizophora</taxon>
    </lineage>
</organism>
<feature type="compositionally biased region" description="Polar residues" evidence="1">
    <location>
        <begin position="66"/>
        <end position="80"/>
    </location>
</feature>
<feature type="region of interest" description="Disordered" evidence="1">
    <location>
        <begin position="60"/>
        <end position="80"/>
    </location>
</feature>